<name>A0A090KZK0_STRRB</name>
<reference evidence="2 3" key="1">
    <citation type="submission" date="2014-09" db="EMBL/GenBank/DDBJ databases">
        <authorList>
            <person name="Martin A.A."/>
        </authorList>
    </citation>
    <scope>NUCLEOTIDE SEQUENCE</scope>
    <source>
        <strain evidence="3">ED321</strain>
        <strain evidence="2">ED321 Heterogonic</strain>
    </source>
</reference>
<dbReference type="OMA" id="DFGRANI"/>
<dbReference type="STRING" id="34506.A0A090KZK0"/>
<evidence type="ECO:0000313" key="4">
    <source>
        <dbReference type="WBParaSite" id="SRAE_1000122600.1"/>
    </source>
</evidence>
<sequence length="78" mass="8895">MSASIRSYFQPLMKLKDAYFHPYEDFGRANIFRAVLVSYVGVYFAAKWNSERKAKALKAEKIAKKESVVKDALARAGF</sequence>
<evidence type="ECO:0000256" key="1">
    <source>
        <dbReference type="SAM" id="Phobius"/>
    </source>
</evidence>
<dbReference type="GeneID" id="36375325"/>
<keyword evidence="1" id="KW-1133">Transmembrane helix</keyword>
<keyword evidence="1" id="KW-0472">Membrane</keyword>
<dbReference type="RefSeq" id="XP_024502162.1">
    <property type="nucleotide sequence ID" value="XM_024648156.1"/>
</dbReference>
<dbReference type="OrthoDB" id="5810769at2759"/>
<dbReference type="CTD" id="36375325"/>
<accession>A0A090KZK0</accession>
<dbReference type="eggNOG" id="ENOG502T0UN">
    <property type="taxonomic scope" value="Eukaryota"/>
</dbReference>
<protein>
    <submittedName>
        <fullName evidence="4">ATP synthase subunit e, mitochondrial</fullName>
    </submittedName>
</protein>
<dbReference type="WormBase" id="SRAE_1000122600">
    <property type="protein sequence ID" value="SRP08852"/>
    <property type="gene ID" value="WBGene00257830"/>
</dbReference>
<organism evidence="2">
    <name type="scientific">Strongyloides ratti</name>
    <name type="common">Parasitic roundworm</name>
    <dbReference type="NCBI Taxonomy" id="34506"/>
    <lineage>
        <taxon>Eukaryota</taxon>
        <taxon>Metazoa</taxon>
        <taxon>Ecdysozoa</taxon>
        <taxon>Nematoda</taxon>
        <taxon>Chromadorea</taxon>
        <taxon>Rhabditida</taxon>
        <taxon>Tylenchina</taxon>
        <taxon>Panagrolaimomorpha</taxon>
        <taxon>Strongyloidoidea</taxon>
        <taxon>Strongyloididae</taxon>
        <taxon>Strongyloides</taxon>
    </lineage>
</organism>
<keyword evidence="1" id="KW-0812">Transmembrane</keyword>
<evidence type="ECO:0000313" key="5">
    <source>
        <dbReference type="WormBase" id="SRAE_1000122600"/>
    </source>
</evidence>
<dbReference type="WBParaSite" id="SRAE_1000122600.1">
    <property type="protein sequence ID" value="SRAE_1000122600.1"/>
    <property type="gene ID" value="WBGene00257830"/>
</dbReference>
<feature type="transmembrane region" description="Helical" evidence="1">
    <location>
        <begin position="31"/>
        <end position="48"/>
    </location>
</feature>
<dbReference type="AlphaFoldDB" id="A0A090KZK0"/>
<reference evidence="4" key="2">
    <citation type="submission" date="2020-12" db="UniProtKB">
        <authorList>
            <consortium name="WormBaseParasite"/>
        </authorList>
    </citation>
    <scope>IDENTIFICATION</scope>
</reference>
<proteinExistence type="predicted"/>
<keyword evidence="3" id="KW-1185">Reference proteome</keyword>
<dbReference type="Proteomes" id="UP000035682">
    <property type="component" value="Unplaced"/>
</dbReference>
<evidence type="ECO:0000313" key="3">
    <source>
        <dbReference type="Proteomes" id="UP000035682"/>
    </source>
</evidence>
<evidence type="ECO:0000313" key="2">
    <source>
        <dbReference type="EMBL" id="CEF62960.1"/>
    </source>
</evidence>
<dbReference type="EMBL" id="LN609528">
    <property type="protein sequence ID" value="CEF62960.1"/>
    <property type="molecule type" value="Genomic_DNA"/>
</dbReference>
<gene>
    <name evidence="2 4 5" type="ORF">SRAE_1000122600</name>
</gene>